<evidence type="ECO:0000256" key="5">
    <source>
        <dbReference type="ARBA" id="ARBA00008391"/>
    </source>
</evidence>
<comment type="subcellular location">
    <subcellularLocation>
        <location evidence="3">Cytoplasm</location>
    </subcellularLocation>
</comment>
<dbReference type="Pfam" id="PF00156">
    <property type="entry name" value="Pribosyltran"/>
    <property type="match status" value="1"/>
</dbReference>
<evidence type="ECO:0000256" key="1">
    <source>
        <dbReference type="ARBA" id="ARBA00000868"/>
    </source>
</evidence>
<dbReference type="SUPFAM" id="SSF53271">
    <property type="entry name" value="PRTase-like"/>
    <property type="match status" value="1"/>
</dbReference>
<keyword evidence="8" id="KW-0963">Cytoplasm</keyword>
<dbReference type="NCBIfam" id="TIGR01090">
    <property type="entry name" value="apt"/>
    <property type="match status" value="1"/>
</dbReference>
<dbReference type="HAMAP" id="MF_00004">
    <property type="entry name" value="Aden_phosphoribosyltr"/>
    <property type="match status" value="1"/>
</dbReference>
<evidence type="ECO:0000256" key="7">
    <source>
        <dbReference type="ARBA" id="ARBA00011893"/>
    </source>
</evidence>
<comment type="subunit">
    <text evidence="6">Homodimer.</text>
</comment>
<dbReference type="CDD" id="cd06223">
    <property type="entry name" value="PRTases_typeI"/>
    <property type="match status" value="1"/>
</dbReference>
<dbReference type="GO" id="GO:0005737">
    <property type="term" value="C:cytoplasm"/>
    <property type="evidence" value="ECO:0007669"/>
    <property type="project" value="UniProtKB-SubCell"/>
</dbReference>
<dbReference type="InterPro" id="IPR029057">
    <property type="entry name" value="PRTase-like"/>
</dbReference>
<name>A0A3B1DKD0_9ZZZZ</name>
<dbReference type="EC" id="2.4.2.7" evidence="7"/>
<proteinExistence type="inferred from homology"/>
<comment type="pathway">
    <text evidence="4">Purine metabolism; AMP biosynthesis via salvage pathway; AMP from adenine: step 1/1.</text>
</comment>
<protein>
    <recommendedName>
        <fullName evidence="7">adenine phosphoribosyltransferase</fullName>
        <ecNumber evidence="7">2.4.2.7</ecNumber>
    </recommendedName>
</protein>
<dbReference type="InterPro" id="IPR050054">
    <property type="entry name" value="UPRTase/APRTase"/>
</dbReference>
<comment type="similarity">
    <text evidence="5">Belongs to the purine/pyrimidine phosphoribosyltransferase family.</text>
</comment>
<dbReference type="PANTHER" id="PTHR32315">
    <property type="entry name" value="ADENINE PHOSPHORIBOSYLTRANSFERASE"/>
    <property type="match status" value="1"/>
</dbReference>
<dbReference type="NCBIfam" id="NF002634">
    <property type="entry name" value="PRK02304.1-3"/>
    <property type="match status" value="1"/>
</dbReference>
<dbReference type="Gene3D" id="3.40.50.2020">
    <property type="match status" value="1"/>
</dbReference>
<dbReference type="PANTHER" id="PTHR32315:SF3">
    <property type="entry name" value="ADENINE PHOSPHORIBOSYLTRANSFERASE"/>
    <property type="match status" value="1"/>
</dbReference>
<evidence type="ECO:0000256" key="6">
    <source>
        <dbReference type="ARBA" id="ARBA00011738"/>
    </source>
</evidence>
<evidence type="ECO:0000256" key="2">
    <source>
        <dbReference type="ARBA" id="ARBA00003968"/>
    </source>
</evidence>
<dbReference type="EMBL" id="UOGG01000186">
    <property type="protein sequence ID" value="VAX32145.1"/>
    <property type="molecule type" value="Genomic_DNA"/>
</dbReference>
<evidence type="ECO:0000256" key="3">
    <source>
        <dbReference type="ARBA" id="ARBA00004496"/>
    </source>
</evidence>
<evidence type="ECO:0000256" key="10">
    <source>
        <dbReference type="ARBA" id="ARBA00022679"/>
    </source>
</evidence>
<dbReference type="FunFam" id="3.40.50.2020:FF:000004">
    <property type="entry name" value="Adenine phosphoribosyltransferase"/>
    <property type="match status" value="1"/>
</dbReference>
<keyword evidence="9 13" id="KW-0328">Glycosyltransferase</keyword>
<reference evidence="13" key="1">
    <citation type="submission" date="2018-06" db="EMBL/GenBank/DDBJ databases">
        <authorList>
            <person name="Zhirakovskaya E."/>
        </authorList>
    </citation>
    <scope>NUCLEOTIDE SEQUENCE</scope>
</reference>
<keyword evidence="11" id="KW-0660">Purine salvage</keyword>
<comment type="function">
    <text evidence="2">Catalyzes a salvage reaction resulting in the formation of AMP, that is energically less costly than de novo synthesis.</text>
</comment>
<dbReference type="AlphaFoldDB" id="A0A3B1DKD0"/>
<dbReference type="GO" id="GO:0016208">
    <property type="term" value="F:AMP binding"/>
    <property type="evidence" value="ECO:0007669"/>
    <property type="project" value="TreeGrafter"/>
</dbReference>
<dbReference type="NCBIfam" id="NF002636">
    <property type="entry name" value="PRK02304.1-5"/>
    <property type="match status" value="1"/>
</dbReference>
<evidence type="ECO:0000256" key="4">
    <source>
        <dbReference type="ARBA" id="ARBA00004659"/>
    </source>
</evidence>
<evidence type="ECO:0000313" key="13">
    <source>
        <dbReference type="EMBL" id="VAX32145.1"/>
    </source>
</evidence>
<sequence length="175" mass="19250">MSAIETIKSAIRDIPDFPKEGIIFKDITPLLANPSAFKATIDILKDRYKDKGITQVVGIEARGFIFASALAYALGAGTVLVRKPGKLPYKTFKQSYSLEYGTDAVEIHQDAFQAGQKIVILDDVLATGGTAQATVNLIENNFKAEIVEVAFLIELDFLKGREKIKDLPVFSILHY</sequence>
<dbReference type="GO" id="GO:0003999">
    <property type="term" value="F:adenine phosphoribosyltransferase activity"/>
    <property type="evidence" value="ECO:0007669"/>
    <property type="project" value="UniProtKB-EC"/>
</dbReference>
<keyword evidence="10 13" id="KW-0808">Transferase</keyword>
<evidence type="ECO:0000256" key="9">
    <source>
        <dbReference type="ARBA" id="ARBA00022676"/>
    </source>
</evidence>
<gene>
    <name evidence="13" type="ORF">MNBD_NITROSPINAE05-1105</name>
</gene>
<dbReference type="UniPathway" id="UPA00588">
    <property type="reaction ID" value="UER00646"/>
</dbReference>
<dbReference type="GO" id="GO:0006168">
    <property type="term" value="P:adenine salvage"/>
    <property type="evidence" value="ECO:0007669"/>
    <property type="project" value="InterPro"/>
</dbReference>
<dbReference type="GO" id="GO:0044209">
    <property type="term" value="P:AMP salvage"/>
    <property type="evidence" value="ECO:0007669"/>
    <property type="project" value="UniProtKB-UniPathway"/>
</dbReference>
<comment type="catalytic activity">
    <reaction evidence="1">
        <text>AMP + diphosphate = 5-phospho-alpha-D-ribose 1-diphosphate + adenine</text>
        <dbReference type="Rhea" id="RHEA:16609"/>
        <dbReference type="ChEBI" id="CHEBI:16708"/>
        <dbReference type="ChEBI" id="CHEBI:33019"/>
        <dbReference type="ChEBI" id="CHEBI:58017"/>
        <dbReference type="ChEBI" id="CHEBI:456215"/>
        <dbReference type="EC" id="2.4.2.7"/>
    </reaction>
</comment>
<organism evidence="13">
    <name type="scientific">hydrothermal vent metagenome</name>
    <dbReference type="NCBI Taxonomy" id="652676"/>
    <lineage>
        <taxon>unclassified sequences</taxon>
        <taxon>metagenomes</taxon>
        <taxon>ecological metagenomes</taxon>
    </lineage>
</organism>
<evidence type="ECO:0000256" key="11">
    <source>
        <dbReference type="ARBA" id="ARBA00022726"/>
    </source>
</evidence>
<accession>A0A3B1DKD0</accession>
<dbReference type="InterPro" id="IPR005764">
    <property type="entry name" value="Ade_phspho_trans"/>
</dbReference>
<evidence type="ECO:0000256" key="8">
    <source>
        <dbReference type="ARBA" id="ARBA00022490"/>
    </source>
</evidence>
<dbReference type="InterPro" id="IPR000836">
    <property type="entry name" value="PRTase_dom"/>
</dbReference>
<evidence type="ECO:0000259" key="12">
    <source>
        <dbReference type="Pfam" id="PF00156"/>
    </source>
</evidence>
<feature type="domain" description="Phosphoribosyltransferase" evidence="12">
    <location>
        <begin position="30"/>
        <end position="164"/>
    </location>
</feature>
<dbReference type="GO" id="GO:0006166">
    <property type="term" value="P:purine ribonucleoside salvage"/>
    <property type="evidence" value="ECO:0007669"/>
    <property type="project" value="UniProtKB-KW"/>
</dbReference>
<dbReference type="GO" id="GO:0002055">
    <property type="term" value="F:adenine binding"/>
    <property type="evidence" value="ECO:0007669"/>
    <property type="project" value="TreeGrafter"/>
</dbReference>